<organism evidence="3 4">
    <name type="scientific">Coemansia brasiliensis</name>
    <dbReference type="NCBI Taxonomy" id="2650707"/>
    <lineage>
        <taxon>Eukaryota</taxon>
        <taxon>Fungi</taxon>
        <taxon>Fungi incertae sedis</taxon>
        <taxon>Zoopagomycota</taxon>
        <taxon>Kickxellomycotina</taxon>
        <taxon>Kickxellomycetes</taxon>
        <taxon>Kickxellales</taxon>
        <taxon>Kickxellaceae</taxon>
        <taxon>Coemansia</taxon>
    </lineage>
</organism>
<gene>
    <name evidence="3" type="ORF">IWW36_001775</name>
</gene>
<keyword evidence="4" id="KW-1185">Reference proteome</keyword>
<dbReference type="GO" id="GO:0006629">
    <property type="term" value="P:lipid metabolic process"/>
    <property type="evidence" value="ECO:0007669"/>
    <property type="project" value="UniProtKB-KW"/>
</dbReference>
<keyword evidence="1" id="KW-0378">Hydrolase</keyword>
<evidence type="ECO:0000256" key="2">
    <source>
        <dbReference type="ARBA" id="ARBA00023098"/>
    </source>
</evidence>
<dbReference type="Proteomes" id="UP001139887">
    <property type="component" value="Unassembled WGS sequence"/>
</dbReference>
<dbReference type="EMBL" id="JANBUW010000028">
    <property type="protein sequence ID" value="KAJ2850595.1"/>
    <property type="molecule type" value="Genomic_DNA"/>
</dbReference>
<dbReference type="OrthoDB" id="1600564at2759"/>
<dbReference type="PANTHER" id="PTHR46020">
    <property type="entry name" value="OSJNBB0059K02.9 PROTEIN"/>
    <property type="match status" value="1"/>
</dbReference>
<keyword evidence="2" id="KW-0443">Lipid metabolism</keyword>
<dbReference type="InterPro" id="IPR036514">
    <property type="entry name" value="SGNH_hydro_sf"/>
</dbReference>
<protein>
    <submittedName>
        <fullName evidence="3">Uncharacterized protein</fullName>
    </submittedName>
</protein>
<dbReference type="GO" id="GO:0016787">
    <property type="term" value="F:hydrolase activity"/>
    <property type="evidence" value="ECO:0007669"/>
    <property type="project" value="UniProtKB-KW"/>
</dbReference>
<dbReference type="AlphaFoldDB" id="A0A9W8M1P7"/>
<evidence type="ECO:0000313" key="4">
    <source>
        <dbReference type="Proteomes" id="UP001139887"/>
    </source>
</evidence>
<sequence length="408" mass="44521">MKCFGAAILGAAYVCIASENNGRIIVFGDDLGDTGNLQKATNDSAIGYSEGRLTNGPTFAEYMATALERQLKSYAYANSTLDSQWTPSAVDGFEVPALDEQVIEFTENERDWIRRKTGIRNSLAVVSAATTDLIKRSDQLLFQQEPDRHAFAQKLVDGVFSQVKALDKLRFEGIAVTNIPALYIMPRWRLLASVDVLRTFIGYTNRLFRQSLIEYEEALKDTKLWLLDVESFLLVTANSTFSKSIGAKNTTCSCITEQGSCTDPADFIFYDDMHMDVRLNHLLGLAAANLVNGGDIQYNATYFHKLAKDYEIGVLYHTTATTTQSADATYTGTDMQPISASTTTAADPLLTSTQTAAANCSLTAMCTAVSAGPATPSAWGTLHQISGSFMPKRPTIMLLSLLLVPALI</sequence>
<dbReference type="Gene3D" id="3.40.50.1110">
    <property type="entry name" value="SGNH hydrolase"/>
    <property type="match status" value="1"/>
</dbReference>
<evidence type="ECO:0000313" key="3">
    <source>
        <dbReference type="EMBL" id="KAJ2850595.1"/>
    </source>
</evidence>
<dbReference type="PANTHER" id="PTHR46020:SF4">
    <property type="entry name" value="OS04G0650200 PROTEIN"/>
    <property type="match status" value="1"/>
</dbReference>
<proteinExistence type="predicted"/>
<name>A0A9W8M1P7_9FUNG</name>
<evidence type="ECO:0000256" key="1">
    <source>
        <dbReference type="ARBA" id="ARBA00022801"/>
    </source>
</evidence>
<comment type="caution">
    <text evidence="3">The sequence shown here is derived from an EMBL/GenBank/DDBJ whole genome shotgun (WGS) entry which is preliminary data.</text>
</comment>
<accession>A0A9W8M1P7</accession>
<reference evidence="3" key="1">
    <citation type="submission" date="2022-07" db="EMBL/GenBank/DDBJ databases">
        <title>Phylogenomic reconstructions and comparative analyses of Kickxellomycotina fungi.</title>
        <authorList>
            <person name="Reynolds N.K."/>
            <person name="Stajich J.E."/>
            <person name="Barry K."/>
            <person name="Grigoriev I.V."/>
            <person name="Crous P."/>
            <person name="Smith M.E."/>
        </authorList>
    </citation>
    <scope>NUCLEOTIDE SEQUENCE</scope>
    <source>
        <strain evidence="3">NRRL 1566</strain>
    </source>
</reference>